<accession>A0A0D2KLN9</accession>
<dbReference type="AlphaFoldDB" id="A0A0D2KLN9"/>
<reference evidence="2 3" key="1">
    <citation type="submission" date="2015-01" db="EMBL/GenBank/DDBJ databases">
        <title>The Genome Sequence of Fonsecaea multimorphosa CBS 102226.</title>
        <authorList>
            <consortium name="The Broad Institute Genomics Platform"/>
            <person name="Cuomo C."/>
            <person name="de Hoog S."/>
            <person name="Gorbushina A."/>
            <person name="Stielow B."/>
            <person name="Teixiera M."/>
            <person name="Abouelleil A."/>
            <person name="Chapman S.B."/>
            <person name="Priest M."/>
            <person name="Young S.K."/>
            <person name="Wortman J."/>
            <person name="Nusbaum C."/>
            <person name="Birren B."/>
        </authorList>
    </citation>
    <scope>NUCLEOTIDE SEQUENCE [LARGE SCALE GENOMIC DNA]</scope>
    <source>
        <strain evidence="2 3">CBS 102226</strain>
    </source>
</reference>
<dbReference type="InterPro" id="IPR005545">
    <property type="entry name" value="YCII"/>
</dbReference>
<organism evidence="2 3">
    <name type="scientific">Fonsecaea multimorphosa CBS 102226</name>
    <dbReference type="NCBI Taxonomy" id="1442371"/>
    <lineage>
        <taxon>Eukaryota</taxon>
        <taxon>Fungi</taxon>
        <taxon>Dikarya</taxon>
        <taxon>Ascomycota</taxon>
        <taxon>Pezizomycotina</taxon>
        <taxon>Eurotiomycetes</taxon>
        <taxon>Chaetothyriomycetidae</taxon>
        <taxon>Chaetothyriales</taxon>
        <taxon>Herpotrichiellaceae</taxon>
        <taxon>Fonsecaea</taxon>
    </lineage>
</organism>
<keyword evidence="3" id="KW-1185">Reference proteome</keyword>
<dbReference type="InterPro" id="IPR011008">
    <property type="entry name" value="Dimeric_a/b-barrel"/>
</dbReference>
<dbReference type="Pfam" id="PF03795">
    <property type="entry name" value="YCII"/>
    <property type="match status" value="1"/>
</dbReference>
<sequence>MLEWGIIGIFIELTGKLLVLDLNVKTHVESQIRQLTSTYSNAFERHQERAMKVAVVFEYIAKNLTSNFQAHGEYMRAVLETNKLRAAGGYADDTGAIWMLDVGSIEEAESIAKGDPYMVAGCIANYKCHEVKYWSAKEAKHES</sequence>
<dbReference type="Gene3D" id="3.30.70.1060">
    <property type="entry name" value="Dimeric alpha+beta barrel"/>
    <property type="match status" value="1"/>
</dbReference>
<evidence type="ECO:0000313" key="2">
    <source>
        <dbReference type="EMBL" id="KIX97603.1"/>
    </source>
</evidence>
<dbReference type="Proteomes" id="UP000053411">
    <property type="component" value="Unassembled WGS sequence"/>
</dbReference>
<protein>
    <recommendedName>
        <fullName evidence="1">YCII-related domain-containing protein</fullName>
    </recommendedName>
</protein>
<proteinExistence type="predicted"/>
<dbReference type="RefSeq" id="XP_016631726.1">
    <property type="nucleotide sequence ID" value="XM_016776881.1"/>
</dbReference>
<name>A0A0D2KLN9_9EURO</name>
<dbReference type="EMBL" id="KN848073">
    <property type="protein sequence ID" value="KIX97603.1"/>
    <property type="molecule type" value="Genomic_DNA"/>
</dbReference>
<dbReference type="VEuPathDB" id="FungiDB:Z520_06381"/>
<gene>
    <name evidence="2" type="ORF">Z520_06381</name>
</gene>
<dbReference type="GeneID" id="27712127"/>
<dbReference type="SUPFAM" id="SSF54909">
    <property type="entry name" value="Dimeric alpha+beta barrel"/>
    <property type="match status" value="1"/>
</dbReference>
<evidence type="ECO:0000259" key="1">
    <source>
        <dbReference type="Pfam" id="PF03795"/>
    </source>
</evidence>
<evidence type="ECO:0000313" key="3">
    <source>
        <dbReference type="Proteomes" id="UP000053411"/>
    </source>
</evidence>
<feature type="domain" description="YCII-related" evidence="1">
    <location>
        <begin position="64"/>
        <end position="129"/>
    </location>
</feature>